<name>A0A0L0FK66_9EUKA</name>
<accession>A0A0L0FK66</accession>
<sequence length="136" mass="15920">MSQQNDDIYQNLPVKEENIGYSSNEASVTMPPFLSNSSSEVEGESRANSQNDRWEPPRSSEVNRSSFRINRINMARHIERFRLSMRLTNDIWTTRTKAKKCTHGRIRRGNHTVEYIKGTRTTRQRTNQKTQTCRDV</sequence>
<evidence type="ECO:0000313" key="2">
    <source>
        <dbReference type="EMBL" id="KNC76433.1"/>
    </source>
</evidence>
<dbReference type="AlphaFoldDB" id="A0A0L0FK66"/>
<dbReference type="GeneID" id="25911571"/>
<dbReference type="Proteomes" id="UP000054560">
    <property type="component" value="Unassembled WGS sequence"/>
</dbReference>
<proteinExistence type="predicted"/>
<keyword evidence="3" id="KW-1185">Reference proteome</keyword>
<protein>
    <submittedName>
        <fullName evidence="2">Uncharacterized protein</fullName>
    </submittedName>
</protein>
<feature type="region of interest" description="Disordered" evidence="1">
    <location>
        <begin position="1"/>
        <end position="64"/>
    </location>
</feature>
<evidence type="ECO:0000256" key="1">
    <source>
        <dbReference type="SAM" id="MobiDB-lite"/>
    </source>
</evidence>
<dbReference type="RefSeq" id="XP_014150335.1">
    <property type="nucleotide sequence ID" value="XM_014294860.1"/>
</dbReference>
<reference evidence="2 3" key="1">
    <citation type="submission" date="2011-02" db="EMBL/GenBank/DDBJ databases">
        <title>The Genome Sequence of Sphaeroforma arctica JP610.</title>
        <authorList>
            <consortium name="The Broad Institute Genome Sequencing Platform"/>
            <person name="Russ C."/>
            <person name="Cuomo C."/>
            <person name="Young S.K."/>
            <person name="Zeng Q."/>
            <person name="Gargeya S."/>
            <person name="Alvarado L."/>
            <person name="Berlin A."/>
            <person name="Chapman S.B."/>
            <person name="Chen Z."/>
            <person name="Freedman E."/>
            <person name="Gellesch M."/>
            <person name="Goldberg J."/>
            <person name="Griggs A."/>
            <person name="Gujja S."/>
            <person name="Heilman E."/>
            <person name="Heiman D."/>
            <person name="Howarth C."/>
            <person name="Mehta T."/>
            <person name="Neiman D."/>
            <person name="Pearson M."/>
            <person name="Roberts A."/>
            <person name="Saif S."/>
            <person name="Shea T."/>
            <person name="Shenoy N."/>
            <person name="Sisk P."/>
            <person name="Stolte C."/>
            <person name="Sykes S."/>
            <person name="White J."/>
            <person name="Yandava C."/>
            <person name="Burger G."/>
            <person name="Gray M.W."/>
            <person name="Holland P.W.H."/>
            <person name="King N."/>
            <person name="Lang F.B.F."/>
            <person name="Roger A.J."/>
            <person name="Ruiz-Trillo I."/>
            <person name="Haas B."/>
            <person name="Nusbaum C."/>
            <person name="Birren B."/>
        </authorList>
    </citation>
    <scope>NUCLEOTIDE SEQUENCE [LARGE SCALE GENOMIC DNA]</scope>
    <source>
        <strain evidence="2 3">JP610</strain>
    </source>
</reference>
<gene>
    <name evidence="2" type="ORF">SARC_11067</name>
</gene>
<evidence type="ECO:0000313" key="3">
    <source>
        <dbReference type="Proteomes" id="UP000054560"/>
    </source>
</evidence>
<feature type="compositionally biased region" description="Polar residues" evidence="1">
    <location>
        <begin position="34"/>
        <end position="51"/>
    </location>
</feature>
<organism evidence="2 3">
    <name type="scientific">Sphaeroforma arctica JP610</name>
    <dbReference type="NCBI Taxonomy" id="667725"/>
    <lineage>
        <taxon>Eukaryota</taxon>
        <taxon>Ichthyosporea</taxon>
        <taxon>Ichthyophonida</taxon>
        <taxon>Sphaeroforma</taxon>
    </lineage>
</organism>
<dbReference type="EMBL" id="KQ243110">
    <property type="protein sequence ID" value="KNC76433.1"/>
    <property type="molecule type" value="Genomic_DNA"/>
</dbReference>